<dbReference type="Gene3D" id="3.40.50.2300">
    <property type="match status" value="1"/>
</dbReference>
<accession>A0ABW4ZNC3</accession>
<dbReference type="Proteomes" id="UP001597387">
    <property type="component" value="Unassembled WGS sequence"/>
</dbReference>
<dbReference type="PANTHER" id="PTHR44591:SF23">
    <property type="entry name" value="CHEY SUBFAMILY"/>
    <property type="match status" value="1"/>
</dbReference>
<organism evidence="4 5">
    <name type="scientific">Paradesertivirga mongoliensis</name>
    <dbReference type="NCBI Taxonomy" id="2100740"/>
    <lineage>
        <taxon>Bacteria</taxon>
        <taxon>Pseudomonadati</taxon>
        <taxon>Bacteroidota</taxon>
        <taxon>Sphingobacteriia</taxon>
        <taxon>Sphingobacteriales</taxon>
        <taxon>Sphingobacteriaceae</taxon>
        <taxon>Paradesertivirga</taxon>
    </lineage>
</organism>
<dbReference type="Pfam" id="PF00072">
    <property type="entry name" value="Response_reg"/>
    <property type="match status" value="1"/>
</dbReference>
<keyword evidence="1 2" id="KW-0597">Phosphoprotein</keyword>
<keyword evidence="5" id="KW-1185">Reference proteome</keyword>
<feature type="domain" description="Response regulatory" evidence="3">
    <location>
        <begin position="3"/>
        <end position="117"/>
    </location>
</feature>
<feature type="modified residue" description="4-aspartylphosphate" evidence="2">
    <location>
        <position position="52"/>
    </location>
</feature>
<gene>
    <name evidence="4" type="ORF">ACFSJU_14460</name>
</gene>
<evidence type="ECO:0000313" key="4">
    <source>
        <dbReference type="EMBL" id="MFD2163609.1"/>
    </source>
</evidence>
<comment type="caution">
    <text evidence="4">The sequence shown here is derived from an EMBL/GenBank/DDBJ whole genome shotgun (WGS) entry which is preliminary data.</text>
</comment>
<evidence type="ECO:0000256" key="1">
    <source>
        <dbReference type="ARBA" id="ARBA00022553"/>
    </source>
</evidence>
<proteinExistence type="predicted"/>
<dbReference type="InterPro" id="IPR011006">
    <property type="entry name" value="CheY-like_superfamily"/>
</dbReference>
<dbReference type="PANTHER" id="PTHR44591">
    <property type="entry name" value="STRESS RESPONSE REGULATOR PROTEIN 1"/>
    <property type="match status" value="1"/>
</dbReference>
<dbReference type="SMART" id="SM00448">
    <property type="entry name" value="REC"/>
    <property type="match status" value="1"/>
</dbReference>
<name>A0ABW4ZNC3_9SPHI</name>
<dbReference type="PROSITE" id="PS50110">
    <property type="entry name" value="RESPONSE_REGULATORY"/>
    <property type="match status" value="1"/>
</dbReference>
<sequence>MKRVLVCDDDVSISEIVALVLTDADWEVYTIPDCNNMIEKIESINPSVIFMDHKIPDEGGIVATQIIKNDPEYRDIPVIYFTANDDINALAEKAGADYILQKPFNIKQLEDTVSKAFKSYQANFAEEE</sequence>
<dbReference type="InterPro" id="IPR001789">
    <property type="entry name" value="Sig_transdc_resp-reg_receiver"/>
</dbReference>
<dbReference type="RefSeq" id="WP_255900597.1">
    <property type="nucleotide sequence ID" value="NZ_JAFMZO010000002.1"/>
</dbReference>
<evidence type="ECO:0000256" key="2">
    <source>
        <dbReference type="PROSITE-ProRule" id="PRU00169"/>
    </source>
</evidence>
<dbReference type="SUPFAM" id="SSF52172">
    <property type="entry name" value="CheY-like"/>
    <property type="match status" value="1"/>
</dbReference>
<reference evidence="5" key="1">
    <citation type="journal article" date="2019" name="Int. J. Syst. Evol. Microbiol.">
        <title>The Global Catalogue of Microorganisms (GCM) 10K type strain sequencing project: providing services to taxonomists for standard genome sequencing and annotation.</title>
        <authorList>
            <consortium name="The Broad Institute Genomics Platform"/>
            <consortium name="The Broad Institute Genome Sequencing Center for Infectious Disease"/>
            <person name="Wu L."/>
            <person name="Ma J."/>
        </authorList>
    </citation>
    <scope>NUCLEOTIDE SEQUENCE [LARGE SCALE GENOMIC DNA]</scope>
    <source>
        <strain evidence="5">KCTC 42217</strain>
    </source>
</reference>
<evidence type="ECO:0000313" key="5">
    <source>
        <dbReference type="Proteomes" id="UP001597387"/>
    </source>
</evidence>
<evidence type="ECO:0000259" key="3">
    <source>
        <dbReference type="PROSITE" id="PS50110"/>
    </source>
</evidence>
<dbReference type="EMBL" id="JBHUHZ010000002">
    <property type="protein sequence ID" value="MFD2163609.1"/>
    <property type="molecule type" value="Genomic_DNA"/>
</dbReference>
<dbReference type="InterPro" id="IPR050595">
    <property type="entry name" value="Bact_response_regulator"/>
</dbReference>
<protein>
    <submittedName>
        <fullName evidence="4">Response regulator</fullName>
    </submittedName>
</protein>